<sequence length="242" mass="26536">HDSVDNWQNVAEAIPDEDATYNYQPAGGAANIFDLYNLSAPSGSGTINHVTLYRRCKTLGRLGEAEHRWWLKTHGKIYKSGLLAYISADYTTYSNQFITNPHTGLPWTWAEVNALQVGASLPGSSLSGESRLTQVYVEIDYTPPPEQHTISISLVGQGTTDPASGTYIVEEGTILTITAYPDEGWLFDHWEGDVSGINPVLEVQVLKDLSIIAVFEQIPKHVLTIETVGQGTTVPAPGTWEY</sequence>
<comment type="caution">
    <text evidence="2">The sequence shown here is derived from an EMBL/GenBank/DDBJ whole genome shotgun (WGS) entry which is preliminary data.</text>
</comment>
<evidence type="ECO:0000259" key="1">
    <source>
        <dbReference type="Pfam" id="PF18998"/>
    </source>
</evidence>
<dbReference type="AlphaFoldDB" id="X1TV34"/>
<evidence type="ECO:0000313" key="2">
    <source>
        <dbReference type="EMBL" id="GAJ09213.1"/>
    </source>
</evidence>
<name>X1TV34_9ZZZZ</name>
<proteinExistence type="predicted"/>
<dbReference type="EMBL" id="BARW01032066">
    <property type="protein sequence ID" value="GAJ09213.1"/>
    <property type="molecule type" value="Genomic_DNA"/>
</dbReference>
<protein>
    <recommendedName>
        <fullName evidence="1">Bacterial repeat domain-containing protein</fullName>
    </recommendedName>
</protein>
<organism evidence="2">
    <name type="scientific">marine sediment metagenome</name>
    <dbReference type="NCBI Taxonomy" id="412755"/>
    <lineage>
        <taxon>unclassified sequences</taxon>
        <taxon>metagenomes</taxon>
        <taxon>ecological metagenomes</taxon>
    </lineage>
</organism>
<feature type="non-terminal residue" evidence="2">
    <location>
        <position position="242"/>
    </location>
</feature>
<dbReference type="Pfam" id="PF18998">
    <property type="entry name" value="Flg_new_2"/>
    <property type="match status" value="1"/>
</dbReference>
<dbReference type="InterPro" id="IPR044060">
    <property type="entry name" value="Bacterial_rp_domain"/>
</dbReference>
<feature type="non-terminal residue" evidence="2">
    <location>
        <position position="1"/>
    </location>
</feature>
<gene>
    <name evidence="2" type="ORF">S12H4_50843</name>
</gene>
<reference evidence="2" key="1">
    <citation type="journal article" date="2014" name="Front. Microbiol.">
        <title>High frequency of phylogenetically diverse reductive dehalogenase-homologous genes in deep subseafloor sedimentary metagenomes.</title>
        <authorList>
            <person name="Kawai M."/>
            <person name="Futagami T."/>
            <person name="Toyoda A."/>
            <person name="Takaki Y."/>
            <person name="Nishi S."/>
            <person name="Hori S."/>
            <person name="Arai W."/>
            <person name="Tsubouchi T."/>
            <person name="Morono Y."/>
            <person name="Uchiyama I."/>
            <person name="Ito T."/>
            <person name="Fujiyama A."/>
            <person name="Inagaki F."/>
            <person name="Takami H."/>
        </authorList>
    </citation>
    <scope>NUCLEOTIDE SEQUENCE</scope>
    <source>
        <strain evidence="2">Expedition CK06-06</strain>
    </source>
</reference>
<feature type="domain" description="Bacterial repeat" evidence="1">
    <location>
        <begin position="149"/>
        <end position="218"/>
    </location>
</feature>
<accession>X1TV34</accession>